<dbReference type="PIRSF" id="PIRSF015582">
    <property type="entry name" value="Cit_lyase_B"/>
    <property type="match status" value="1"/>
</dbReference>
<dbReference type="PANTHER" id="PTHR32308:SF10">
    <property type="entry name" value="CITRATE LYASE SUBUNIT BETA"/>
    <property type="match status" value="1"/>
</dbReference>
<organism evidence="7 8">
    <name type="scientific">Desulfonema ishimotonii</name>
    <dbReference type="NCBI Taxonomy" id="45657"/>
    <lineage>
        <taxon>Bacteria</taxon>
        <taxon>Pseudomonadati</taxon>
        <taxon>Thermodesulfobacteriota</taxon>
        <taxon>Desulfobacteria</taxon>
        <taxon>Desulfobacterales</taxon>
        <taxon>Desulfococcaceae</taxon>
        <taxon>Desulfonema</taxon>
    </lineage>
</organism>
<protein>
    <submittedName>
        <fullName evidence="7">Citryl-CoA lyase</fullName>
    </submittedName>
</protein>
<dbReference type="GO" id="GO:0016829">
    <property type="term" value="F:lyase activity"/>
    <property type="evidence" value="ECO:0007669"/>
    <property type="project" value="UniProtKB-KW"/>
</dbReference>
<dbReference type="EMBL" id="BEXT01000001">
    <property type="protein sequence ID" value="GBC59095.1"/>
    <property type="molecule type" value="Genomic_DNA"/>
</dbReference>
<dbReference type="AlphaFoldDB" id="A0A401FQF5"/>
<evidence type="ECO:0000256" key="4">
    <source>
        <dbReference type="PIRSR" id="PIRSR015582-1"/>
    </source>
</evidence>
<feature type="binding site" evidence="5">
    <location>
        <position position="131"/>
    </location>
    <ligand>
        <name>Mg(2+)</name>
        <dbReference type="ChEBI" id="CHEBI:18420"/>
    </ligand>
</feature>
<evidence type="ECO:0000256" key="5">
    <source>
        <dbReference type="PIRSR" id="PIRSR015582-2"/>
    </source>
</evidence>
<dbReference type="InterPro" id="IPR005000">
    <property type="entry name" value="Aldolase/citrate-lyase_domain"/>
</dbReference>
<reference evidence="8" key="2">
    <citation type="submission" date="2019-01" db="EMBL/GenBank/DDBJ databases">
        <title>Genome sequence of Desulfonema ishimotonii strain Tokyo 01.</title>
        <authorList>
            <person name="Fukui M."/>
        </authorList>
    </citation>
    <scope>NUCLEOTIDE SEQUENCE [LARGE SCALE GENOMIC DNA]</scope>
    <source>
        <strain evidence="8">Tokyo 01</strain>
    </source>
</reference>
<accession>A0A401FQF5</accession>
<keyword evidence="7" id="KW-0456">Lyase</keyword>
<dbReference type="GO" id="GO:0000287">
    <property type="term" value="F:magnesium ion binding"/>
    <property type="evidence" value="ECO:0007669"/>
    <property type="project" value="TreeGrafter"/>
</dbReference>
<feature type="binding site" evidence="4">
    <location>
        <position position="66"/>
    </location>
    <ligand>
        <name>substrate</name>
    </ligand>
</feature>
<keyword evidence="2 5" id="KW-0479">Metal-binding</keyword>
<gene>
    <name evidence="7" type="ORF">DENIS_0025</name>
</gene>
<sequence>MKPRRSILSVPGHVAKMHGKAARSPVDVVMLDLEDSVPLDAKEAARAQVVESLLSPDWGEKTVTVRINSLDTPYGYRDLLAVAEAAGHRLNAVVIPKVNHPGDVHFADRLLDGIEMNTGIASRIGIEASIETAAGLERVTEIAGASDRLLTLVFGIADYSASVGARLVSVSGHGEKEEELYPGHRWHFALSRMVMAAKAHGLMAIDAPYGNFKDAEGLQRSAVMAGALGCDGKWAIHPGQIETLNRVFSPSQEDIDRAVKVLAAFEAGEALGRGAVAVDGRMVDQATVRLARQLCEQARHLSMI</sequence>
<name>A0A401FQF5_9BACT</name>
<keyword evidence="8" id="KW-1185">Reference proteome</keyword>
<evidence type="ECO:0000256" key="2">
    <source>
        <dbReference type="ARBA" id="ARBA00022723"/>
    </source>
</evidence>
<comment type="caution">
    <text evidence="7">The sequence shown here is derived from an EMBL/GenBank/DDBJ whole genome shotgun (WGS) entry which is preliminary data.</text>
</comment>
<dbReference type="OrthoDB" id="348111at2"/>
<feature type="binding site" evidence="4">
    <location>
        <position position="131"/>
    </location>
    <ligand>
        <name>substrate</name>
    </ligand>
</feature>
<dbReference type="Proteomes" id="UP000288096">
    <property type="component" value="Unassembled WGS sequence"/>
</dbReference>
<reference evidence="8" key="1">
    <citation type="submission" date="2017-11" db="EMBL/GenBank/DDBJ databases">
        <authorList>
            <person name="Watanabe M."/>
            <person name="Kojima H."/>
        </authorList>
    </citation>
    <scope>NUCLEOTIDE SEQUENCE [LARGE SCALE GENOMIC DNA]</scope>
    <source>
        <strain evidence="8">Tokyo 01</strain>
    </source>
</reference>
<dbReference type="Gene3D" id="3.20.20.60">
    <property type="entry name" value="Phosphoenolpyruvate-binding domains"/>
    <property type="match status" value="1"/>
</dbReference>
<dbReference type="Pfam" id="PF03328">
    <property type="entry name" value="HpcH_HpaI"/>
    <property type="match status" value="1"/>
</dbReference>
<dbReference type="GO" id="GO:0006107">
    <property type="term" value="P:oxaloacetate metabolic process"/>
    <property type="evidence" value="ECO:0007669"/>
    <property type="project" value="TreeGrafter"/>
</dbReference>
<evidence type="ECO:0000259" key="6">
    <source>
        <dbReference type="Pfam" id="PF03328"/>
    </source>
</evidence>
<evidence type="ECO:0000256" key="1">
    <source>
        <dbReference type="ARBA" id="ARBA00001946"/>
    </source>
</evidence>
<dbReference type="PANTHER" id="PTHR32308">
    <property type="entry name" value="LYASE BETA SUBUNIT, PUTATIVE (AFU_ORTHOLOGUE AFUA_4G13030)-RELATED"/>
    <property type="match status" value="1"/>
</dbReference>
<evidence type="ECO:0000256" key="3">
    <source>
        <dbReference type="ARBA" id="ARBA00022842"/>
    </source>
</evidence>
<evidence type="ECO:0000313" key="8">
    <source>
        <dbReference type="Proteomes" id="UP000288096"/>
    </source>
</evidence>
<feature type="binding site" evidence="5">
    <location>
        <position position="158"/>
    </location>
    <ligand>
        <name>Mg(2+)</name>
        <dbReference type="ChEBI" id="CHEBI:18420"/>
    </ligand>
</feature>
<dbReference type="RefSeq" id="WP_124326635.1">
    <property type="nucleotide sequence ID" value="NZ_BEXT01000001.1"/>
</dbReference>
<dbReference type="InterPro" id="IPR015813">
    <property type="entry name" value="Pyrv/PenolPyrv_kinase-like_dom"/>
</dbReference>
<comment type="cofactor">
    <cofactor evidence="1">
        <name>Mg(2+)</name>
        <dbReference type="ChEBI" id="CHEBI:18420"/>
    </cofactor>
</comment>
<dbReference type="SUPFAM" id="SSF51621">
    <property type="entry name" value="Phosphoenolpyruvate/pyruvate domain"/>
    <property type="match status" value="1"/>
</dbReference>
<proteinExistence type="predicted"/>
<feature type="domain" description="HpcH/HpaI aldolase/citrate lyase" evidence="6">
    <location>
        <begin position="5"/>
        <end position="238"/>
    </location>
</feature>
<dbReference type="InterPro" id="IPR011206">
    <property type="entry name" value="Citrate_lyase_beta/mcl1/mcl2"/>
</dbReference>
<keyword evidence="3 5" id="KW-0460">Magnesium</keyword>
<evidence type="ECO:0000313" key="7">
    <source>
        <dbReference type="EMBL" id="GBC59095.1"/>
    </source>
</evidence>
<dbReference type="InterPro" id="IPR040442">
    <property type="entry name" value="Pyrv_kinase-like_dom_sf"/>
</dbReference>